<reference evidence="2 3" key="1">
    <citation type="submission" date="2019-12" db="EMBL/GenBank/DDBJ databases">
        <title>Hybrid Genome Assemblies of two High G+C Isolates from Undergraduate Microbiology Courses.</title>
        <authorList>
            <person name="Ne Ville C.J."/>
            <person name="Enright D."/>
            <person name="Hernandez I."/>
            <person name="Dodsworth J."/>
            <person name="Orwin P.M."/>
        </authorList>
    </citation>
    <scope>NUCLEOTIDE SEQUENCE [LARGE SCALE GENOMIC DNA]</scope>
    <source>
        <strain evidence="2 3">CSUSB</strain>
    </source>
</reference>
<dbReference type="AlphaFoldDB" id="A0A6I6HE11"/>
<keyword evidence="1" id="KW-0472">Membrane</keyword>
<evidence type="ECO:0000313" key="2">
    <source>
        <dbReference type="EMBL" id="QGW81851.1"/>
    </source>
</evidence>
<evidence type="ECO:0000256" key="1">
    <source>
        <dbReference type="SAM" id="Phobius"/>
    </source>
</evidence>
<dbReference type="Proteomes" id="UP000425817">
    <property type="component" value="Chromosome"/>
</dbReference>
<gene>
    <name evidence="2" type="ORF">GOQ09_09725</name>
</gene>
<proteinExistence type="predicted"/>
<feature type="transmembrane region" description="Helical" evidence="1">
    <location>
        <begin position="50"/>
        <end position="69"/>
    </location>
</feature>
<dbReference type="OrthoDB" id="9786302at2"/>
<sequence>MEYLVLKYVHVISSTLLFGTGIGSAFYLLATTLSGDVRAIAVVSRMVVRADWLFTATTAVLQPVTGLWLVHRMGMPLSTPWLAASLVCYALAIACWLPVVWLQMRLRDLAAQAAEGNTPLPPRYWRLFKWWVALGVPAFFLFLALFWLMIAKPALGGA</sequence>
<dbReference type="Pfam" id="PF10027">
    <property type="entry name" value="DUF2269"/>
    <property type="match status" value="1"/>
</dbReference>
<feature type="transmembrane region" description="Helical" evidence="1">
    <location>
        <begin position="81"/>
        <end position="102"/>
    </location>
</feature>
<keyword evidence="1" id="KW-0812">Transmembrane</keyword>
<name>A0A6I6HE11_VARPD</name>
<dbReference type="RefSeq" id="WP_157613236.1">
    <property type="nucleotide sequence ID" value="NZ_CP046622.1"/>
</dbReference>
<organism evidence="2 3">
    <name type="scientific">Variovorax paradoxus</name>
    <dbReference type="NCBI Taxonomy" id="34073"/>
    <lineage>
        <taxon>Bacteria</taxon>
        <taxon>Pseudomonadati</taxon>
        <taxon>Pseudomonadota</taxon>
        <taxon>Betaproteobacteria</taxon>
        <taxon>Burkholderiales</taxon>
        <taxon>Comamonadaceae</taxon>
        <taxon>Variovorax</taxon>
    </lineage>
</organism>
<feature type="transmembrane region" description="Helical" evidence="1">
    <location>
        <begin position="130"/>
        <end position="150"/>
    </location>
</feature>
<keyword evidence="1" id="KW-1133">Transmembrane helix</keyword>
<dbReference type="EMBL" id="CP046622">
    <property type="protein sequence ID" value="QGW81851.1"/>
    <property type="molecule type" value="Genomic_DNA"/>
</dbReference>
<feature type="transmembrane region" description="Helical" evidence="1">
    <location>
        <begin position="6"/>
        <end position="29"/>
    </location>
</feature>
<evidence type="ECO:0000313" key="3">
    <source>
        <dbReference type="Proteomes" id="UP000425817"/>
    </source>
</evidence>
<dbReference type="InterPro" id="IPR018729">
    <property type="entry name" value="DUF2269_transmembrane"/>
</dbReference>
<protein>
    <submittedName>
        <fullName evidence="2">DUF2269 family protein</fullName>
    </submittedName>
</protein>
<accession>A0A6I6HE11</accession>